<keyword evidence="9 10" id="KW-0472">Membrane</keyword>
<keyword evidence="7 10" id="KW-1133">Transmembrane helix</keyword>
<evidence type="ECO:0000256" key="5">
    <source>
        <dbReference type="ARBA" id="ARBA00022605"/>
    </source>
</evidence>
<evidence type="ECO:0000256" key="9">
    <source>
        <dbReference type="ARBA" id="ARBA00023136"/>
    </source>
</evidence>
<feature type="transmembrane region" description="Helical" evidence="10">
    <location>
        <begin position="29"/>
        <end position="50"/>
    </location>
</feature>
<dbReference type="Proteomes" id="UP000606172">
    <property type="component" value="Unassembled WGS sequence"/>
</dbReference>
<evidence type="ECO:0000256" key="2">
    <source>
        <dbReference type="ARBA" id="ARBA00022448"/>
    </source>
</evidence>
<dbReference type="Pfam" id="PF07264">
    <property type="entry name" value="EI24"/>
    <property type="match status" value="1"/>
</dbReference>
<feature type="transmembrane region" description="Helical" evidence="10">
    <location>
        <begin position="77"/>
        <end position="103"/>
    </location>
</feature>
<name>A0A919V5N0_9ACTN</name>
<gene>
    <name evidence="11" type="ORF">Ssi02_19290</name>
</gene>
<keyword evidence="4" id="KW-0997">Cell inner membrane</keyword>
<evidence type="ECO:0000256" key="10">
    <source>
        <dbReference type="SAM" id="Phobius"/>
    </source>
</evidence>
<feature type="transmembrane region" description="Helical" evidence="10">
    <location>
        <begin position="166"/>
        <end position="189"/>
    </location>
</feature>
<dbReference type="GO" id="GO:0019344">
    <property type="term" value="P:cysteine biosynthetic process"/>
    <property type="evidence" value="ECO:0007669"/>
    <property type="project" value="TreeGrafter"/>
</dbReference>
<dbReference type="GO" id="GO:0005886">
    <property type="term" value="C:plasma membrane"/>
    <property type="evidence" value="ECO:0007669"/>
    <property type="project" value="TreeGrafter"/>
</dbReference>
<evidence type="ECO:0000256" key="7">
    <source>
        <dbReference type="ARBA" id="ARBA00022989"/>
    </source>
</evidence>
<keyword evidence="2" id="KW-0813">Transport</keyword>
<evidence type="ECO:0000256" key="1">
    <source>
        <dbReference type="ARBA" id="ARBA00004141"/>
    </source>
</evidence>
<dbReference type="AlphaFoldDB" id="A0A919V5N0"/>
<evidence type="ECO:0000256" key="4">
    <source>
        <dbReference type="ARBA" id="ARBA00022519"/>
    </source>
</evidence>
<evidence type="ECO:0000256" key="8">
    <source>
        <dbReference type="ARBA" id="ARBA00023032"/>
    </source>
</evidence>
<evidence type="ECO:0000256" key="3">
    <source>
        <dbReference type="ARBA" id="ARBA00022475"/>
    </source>
</evidence>
<evidence type="ECO:0000256" key="6">
    <source>
        <dbReference type="ARBA" id="ARBA00022692"/>
    </source>
</evidence>
<dbReference type="InterPro" id="IPR050480">
    <property type="entry name" value="CysZ-like"/>
</dbReference>
<dbReference type="GO" id="GO:0009675">
    <property type="term" value="F:high-affinity sulfate:proton symporter activity"/>
    <property type="evidence" value="ECO:0007669"/>
    <property type="project" value="TreeGrafter"/>
</dbReference>
<sequence length="271" mass="29498">MGHVRSFFGGIGYFLQGFAWIARHPRWWLFGLLPALVTSVLYVFALIFLVTRSDDIALFLTPFAEGWSEAVRTGARALLAVVIVVGGLGLAAVTFAAVTLLIGEPFYEKLSEKVDESFGEVPVTDDDPWWREIPRSIADSLVTLGYVLMFSIPLFFLGFVPVLGQTVIPVIAALVSGYFLTVELATVSMERRGMRRKERFRALKVSRGSALGFGIVAFVAFIIPLVAVVAMPAAVAGAAIMVRSRILPAHQASPQFSTRPGAGRPLSTDHR</sequence>
<dbReference type="InterPro" id="IPR059112">
    <property type="entry name" value="CysZ/EI24"/>
</dbReference>
<keyword evidence="8" id="KW-0764">Sulfate transport</keyword>
<dbReference type="EMBL" id="BOOW01000011">
    <property type="protein sequence ID" value="GII91698.1"/>
    <property type="molecule type" value="Genomic_DNA"/>
</dbReference>
<accession>A0A919V5N0</accession>
<evidence type="ECO:0000313" key="11">
    <source>
        <dbReference type="EMBL" id="GII91698.1"/>
    </source>
</evidence>
<dbReference type="PANTHER" id="PTHR37468:SF1">
    <property type="entry name" value="SULFATE TRANSPORTER CYSZ"/>
    <property type="match status" value="1"/>
</dbReference>
<keyword evidence="3" id="KW-1003">Cell membrane</keyword>
<comment type="subcellular location">
    <subcellularLocation>
        <location evidence="1">Membrane</location>
        <topology evidence="1">Multi-pass membrane protein</topology>
    </subcellularLocation>
</comment>
<dbReference type="PANTHER" id="PTHR37468">
    <property type="entry name" value="SULFATE TRANSPORTER CYSZ"/>
    <property type="match status" value="1"/>
</dbReference>
<comment type="caution">
    <text evidence="11">The sequence shown here is derived from an EMBL/GenBank/DDBJ whole genome shotgun (WGS) entry which is preliminary data.</text>
</comment>
<proteinExistence type="predicted"/>
<keyword evidence="5" id="KW-0028">Amino-acid biosynthesis</keyword>
<feature type="transmembrane region" description="Helical" evidence="10">
    <location>
        <begin position="141"/>
        <end position="160"/>
    </location>
</feature>
<keyword evidence="6 10" id="KW-0812">Transmembrane</keyword>
<feature type="transmembrane region" description="Helical" evidence="10">
    <location>
        <begin position="6"/>
        <end position="22"/>
    </location>
</feature>
<dbReference type="GO" id="GO:0000103">
    <property type="term" value="P:sulfate assimilation"/>
    <property type="evidence" value="ECO:0007669"/>
    <property type="project" value="TreeGrafter"/>
</dbReference>
<organism evidence="11 12">
    <name type="scientific">Sinosporangium siamense</name>
    <dbReference type="NCBI Taxonomy" id="1367973"/>
    <lineage>
        <taxon>Bacteria</taxon>
        <taxon>Bacillati</taxon>
        <taxon>Actinomycetota</taxon>
        <taxon>Actinomycetes</taxon>
        <taxon>Streptosporangiales</taxon>
        <taxon>Streptosporangiaceae</taxon>
        <taxon>Sinosporangium</taxon>
    </lineage>
</organism>
<reference evidence="11" key="1">
    <citation type="submission" date="2021-01" db="EMBL/GenBank/DDBJ databases">
        <title>Whole genome shotgun sequence of Sinosporangium siamense NBRC 109515.</title>
        <authorList>
            <person name="Komaki H."/>
            <person name="Tamura T."/>
        </authorList>
    </citation>
    <scope>NUCLEOTIDE SEQUENCE</scope>
    <source>
        <strain evidence="11">NBRC 109515</strain>
    </source>
</reference>
<protein>
    <submittedName>
        <fullName evidence="11">Membrane protein</fullName>
    </submittedName>
</protein>
<evidence type="ECO:0000313" key="12">
    <source>
        <dbReference type="Proteomes" id="UP000606172"/>
    </source>
</evidence>
<dbReference type="RefSeq" id="WP_204023724.1">
    <property type="nucleotide sequence ID" value="NZ_BOOW01000011.1"/>
</dbReference>
<keyword evidence="12" id="KW-1185">Reference proteome</keyword>
<feature type="transmembrane region" description="Helical" evidence="10">
    <location>
        <begin position="210"/>
        <end position="242"/>
    </location>
</feature>